<dbReference type="PANTHER" id="PTHR38589:SF1">
    <property type="entry name" value="BLR0621 PROTEIN"/>
    <property type="match status" value="1"/>
</dbReference>
<dbReference type="Pfam" id="PF03734">
    <property type="entry name" value="YkuD"/>
    <property type="match status" value="1"/>
</dbReference>
<dbReference type="GO" id="GO:0016740">
    <property type="term" value="F:transferase activity"/>
    <property type="evidence" value="ECO:0007669"/>
    <property type="project" value="InterPro"/>
</dbReference>
<reference evidence="2" key="1">
    <citation type="submission" date="2023-07" db="EMBL/GenBank/DDBJ databases">
        <title>Functional and genomic diversity of the sorghum phyllosphere microbiome.</title>
        <authorList>
            <person name="Shade A."/>
        </authorList>
    </citation>
    <scope>NUCLEOTIDE SEQUENCE</scope>
    <source>
        <strain evidence="2">SORGH_AS_1067</strain>
    </source>
</reference>
<name>A0AAJ1X260_9ACTN</name>
<comment type="caution">
    <text evidence="2">The sequence shown here is derived from an EMBL/GenBank/DDBJ whole genome shotgun (WGS) entry which is preliminary data.</text>
</comment>
<dbReference type="EMBL" id="JAUTAN010000001">
    <property type="protein sequence ID" value="MDQ1104929.1"/>
    <property type="molecule type" value="Genomic_DNA"/>
</dbReference>
<dbReference type="PANTHER" id="PTHR38589">
    <property type="entry name" value="BLR0621 PROTEIN"/>
    <property type="match status" value="1"/>
</dbReference>
<gene>
    <name evidence="2" type="ORF">QE405_002213</name>
</gene>
<evidence type="ECO:0000313" key="3">
    <source>
        <dbReference type="Proteomes" id="UP001239215"/>
    </source>
</evidence>
<accession>A0AAJ1X260</accession>
<proteinExistence type="predicted"/>
<protein>
    <submittedName>
        <fullName evidence="2">L,D-peptidoglycan transpeptidase YkuD (ErfK/YbiS/YcfS/YnhG family)</fullName>
    </submittedName>
</protein>
<evidence type="ECO:0000313" key="2">
    <source>
        <dbReference type="EMBL" id="MDQ1104929.1"/>
    </source>
</evidence>
<dbReference type="AlphaFoldDB" id="A0AAJ1X260"/>
<evidence type="ECO:0000259" key="1">
    <source>
        <dbReference type="Pfam" id="PF03734"/>
    </source>
</evidence>
<dbReference type="InterPro" id="IPR006311">
    <property type="entry name" value="TAT_signal"/>
</dbReference>
<dbReference type="PROSITE" id="PS51318">
    <property type="entry name" value="TAT"/>
    <property type="match status" value="1"/>
</dbReference>
<dbReference type="Proteomes" id="UP001239215">
    <property type="component" value="Unassembled WGS sequence"/>
</dbReference>
<organism evidence="2 3">
    <name type="scientific">Nocardioides zeae</name>
    <dbReference type="NCBI Taxonomy" id="1457234"/>
    <lineage>
        <taxon>Bacteria</taxon>
        <taxon>Bacillati</taxon>
        <taxon>Actinomycetota</taxon>
        <taxon>Actinomycetes</taxon>
        <taxon>Propionibacteriales</taxon>
        <taxon>Nocardioidaceae</taxon>
        <taxon>Nocardioides</taxon>
    </lineage>
</organism>
<sequence length="235" mass="25578">MTTHPHDASRRAVLASVGALTLTGLLRPVPATAAGTVRLDNMPVALRAGTTQVVTCNRTSGYKARVAFWRLVDGRWRSEFSTTDGRIGYGGLVSPGSRRQGSGTTPMGTYGIPFTFGRWNHSTAWRMPYLKMARGDYWVLDNDSRYYNRFRKLSSGGFRTAGSEHLVDFGDQYEMSAVLDFNYASPVRHRGGAIFLHVNGRGATAGCVSVPRVMMGAVMRELQPAAVPVVTIGDG</sequence>
<feature type="domain" description="L,D-TPase catalytic" evidence="1">
    <location>
        <begin position="84"/>
        <end position="217"/>
    </location>
</feature>
<dbReference type="RefSeq" id="WP_307200707.1">
    <property type="nucleotide sequence ID" value="NZ_JAUTAN010000001.1"/>
</dbReference>
<dbReference type="InterPro" id="IPR005490">
    <property type="entry name" value="LD_TPept_cat_dom"/>
</dbReference>